<evidence type="ECO:0000313" key="2">
    <source>
        <dbReference type="WBParaSite" id="Csp11.Scaffold629.g11306.t1"/>
    </source>
</evidence>
<proteinExistence type="predicted"/>
<name>A0A1I7TSF4_9PELO</name>
<evidence type="ECO:0000313" key="1">
    <source>
        <dbReference type="Proteomes" id="UP000095282"/>
    </source>
</evidence>
<dbReference type="AlphaFoldDB" id="A0A1I7TSF4"/>
<organism evidence="1 2">
    <name type="scientific">Caenorhabditis tropicalis</name>
    <dbReference type="NCBI Taxonomy" id="1561998"/>
    <lineage>
        <taxon>Eukaryota</taxon>
        <taxon>Metazoa</taxon>
        <taxon>Ecdysozoa</taxon>
        <taxon>Nematoda</taxon>
        <taxon>Chromadorea</taxon>
        <taxon>Rhabditida</taxon>
        <taxon>Rhabditina</taxon>
        <taxon>Rhabditomorpha</taxon>
        <taxon>Rhabditoidea</taxon>
        <taxon>Rhabditidae</taxon>
        <taxon>Peloderinae</taxon>
        <taxon>Caenorhabditis</taxon>
    </lineage>
</organism>
<dbReference type="STRING" id="1561998.A0A1I7TSF4"/>
<keyword evidence="1" id="KW-1185">Reference proteome</keyword>
<accession>A0A1I7TSF4</accession>
<reference evidence="2" key="1">
    <citation type="submission" date="2016-11" db="UniProtKB">
        <authorList>
            <consortium name="WormBaseParasite"/>
        </authorList>
    </citation>
    <scope>IDENTIFICATION</scope>
</reference>
<dbReference type="eggNOG" id="ENOG502TH44">
    <property type="taxonomic scope" value="Eukaryota"/>
</dbReference>
<sequence>MKSLAVTGLSKLVDDVITFLSDNNCYFVPVGPSVRSAILKEKTVYLSGEVSCELHELYGKCISKFGSSGCSLYPIEDGGWGAFRLEIGDASSNRSTYKIKAEPIVLHEWRSLIGAPSGHWRFTVDTLAIFDDGIGHAYVIDPTHQGYHHLCDKKLAPPTDDWADWSHNQPLKVLGFYELRAAGFSAKNESLQRYINEEVKMIDKRDAQKFYCENVLKGVASLEGNTPICHARFPDRDDHNWISTMRQTMINEMGENWNSTIGSAADQLEAVFLTDHQLVDVRHRLLHRVPSSDASFFITQEPSIIEDGKPMIKDSSQVHSRPILDMGAEPPILPPEYPNSPRAQPNEHLEFVESPVEGAGMDPIAIQIHKDHKPDEKEDPEEYVEPTRVEIGRPVERENEYNQNNAIELPVMRFDKVEENGLPDVAASALDGTTSGGSYRRISSFIPIFLYFLI</sequence>
<dbReference type="Proteomes" id="UP000095282">
    <property type="component" value="Unplaced"/>
</dbReference>
<protein>
    <submittedName>
        <fullName evidence="2">ULP_PROTEASE domain-containing protein</fullName>
    </submittedName>
</protein>
<dbReference type="WBParaSite" id="Csp11.Scaffold629.g11306.t1">
    <property type="protein sequence ID" value="Csp11.Scaffold629.g11306.t1"/>
    <property type="gene ID" value="Csp11.Scaffold629.g11306"/>
</dbReference>